<feature type="transmembrane region" description="Helical" evidence="1">
    <location>
        <begin position="202"/>
        <end position="223"/>
    </location>
</feature>
<dbReference type="AlphaFoldDB" id="A0A1G2G4W6"/>
<evidence type="ECO:0000313" key="2">
    <source>
        <dbReference type="EMBL" id="OGZ44898.1"/>
    </source>
</evidence>
<keyword evidence="1" id="KW-0472">Membrane</keyword>
<organism evidence="2 3">
    <name type="scientific">Candidatus Ryanbacteria bacterium RIFCSPHIGHO2_01_FULL_48_27</name>
    <dbReference type="NCBI Taxonomy" id="1802115"/>
    <lineage>
        <taxon>Bacteria</taxon>
        <taxon>Candidatus Ryaniibacteriota</taxon>
    </lineage>
</organism>
<gene>
    <name evidence="2" type="ORF">A2756_03435</name>
</gene>
<evidence type="ECO:0000313" key="3">
    <source>
        <dbReference type="Proteomes" id="UP000177785"/>
    </source>
</evidence>
<proteinExistence type="predicted"/>
<sequence>MEREMHGTQETYKLFLPVWYLIAVAGLYFDVWYHLVIGRDEFWTIPHIFILCGQILHTFYAWILVRDYQKNRRESLHAAYWYLGVQLLFFVGLAFDASWHELIGQETIDTALVLWGPPHQIIALPLLLSPFLLDRILGTLPEPNRSALRLMAYGTLFAFVYFHFQPLWPLGAYRVIGAYGELAMLGLLGLALSWSALRLKSVLLPATILSLIFLSMGAIMSWGEASNVPRAHGTFGIPAYPFWITFFSFFIAAIAYDSTRFFRMPFVLRGAVWGGVQGGLYYSAAKLWVDWSPAGIFTMWKFFPGVFLTWDSVISFALLGAMGGGIGAWMAARLYKIIADAHEV</sequence>
<feature type="transmembrane region" description="Helical" evidence="1">
    <location>
        <begin position="115"/>
        <end position="134"/>
    </location>
</feature>
<evidence type="ECO:0000256" key="1">
    <source>
        <dbReference type="SAM" id="Phobius"/>
    </source>
</evidence>
<feature type="transmembrane region" description="Helical" evidence="1">
    <location>
        <begin position="146"/>
        <end position="164"/>
    </location>
</feature>
<dbReference type="Proteomes" id="UP000177785">
    <property type="component" value="Unassembled WGS sequence"/>
</dbReference>
<feature type="transmembrane region" description="Helical" evidence="1">
    <location>
        <begin position="12"/>
        <end position="33"/>
    </location>
</feature>
<feature type="transmembrane region" description="Helical" evidence="1">
    <location>
        <begin position="266"/>
        <end position="285"/>
    </location>
</feature>
<feature type="transmembrane region" description="Helical" evidence="1">
    <location>
        <begin position="305"/>
        <end position="329"/>
    </location>
</feature>
<accession>A0A1G2G4W6</accession>
<protein>
    <submittedName>
        <fullName evidence="2">Uncharacterized protein</fullName>
    </submittedName>
</protein>
<keyword evidence="1" id="KW-1133">Transmembrane helix</keyword>
<reference evidence="2 3" key="1">
    <citation type="journal article" date="2016" name="Nat. Commun.">
        <title>Thousands of microbial genomes shed light on interconnected biogeochemical processes in an aquifer system.</title>
        <authorList>
            <person name="Anantharaman K."/>
            <person name="Brown C.T."/>
            <person name="Hug L.A."/>
            <person name="Sharon I."/>
            <person name="Castelle C.J."/>
            <person name="Probst A.J."/>
            <person name="Thomas B.C."/>
            <person name="Singh A."/>
            <person name="Wilkins M.J."/>
            <person name="Karaoz U."/>
            <person name="Brodie E.L."/>
            <person name="Williams K.H."/>
            <person name="Hubbard S.S."/>
            <person name="Banfield J.F."/>
        </authorList>
    </citation>
    <scope>NUCLEOTIDE SEQUENCE [LARGE SCALE GENOMIC DNA]</scope>
</reference>
<dbReference type="EMBL" id="MHNL01000011">
    <property type="protein sequence ID" value="OGZ44898.1"/>
    <property type="molecule type" value="Genomic_DNA"/>
</dbReference>
<comment type="caution">
    <text evidence="2">The sequence shown here is derived from an EMBL/GenBank/DDBJ whole genome shotgun (WGS) entry which is preliminary data.</text>
</comment>
<keyword evidence="1" id="KW-0812">Transmembrane</keyword>
<feature type="transmembrane region" description="Helical" evidence="1">
    <location>
        <begin position="176"/>
        <end position="195"/>
    </location>
</feature>
<feature type="transmembrane region" description="Helical" evidence="1">
    <location>
        <begin position="235"/>
        <end position="254"/>
    </location>
</feature>
<feature type="transmembrane region" description="Helical" evidence="1">
    <location>
        <begin position="77"/>
        <end position="95"/>
    </location>
</feature>
<name>A0A1G2G4W6_9BACT</name>
<feature type="transmembrane region" description="Helical" evidence="1">
    <location>
        <begin position="45"/>
        <end position="65"/>
    </location>
</feature>
<dbReference type="STRING" id="1802115.A2756_03435"/>